<organism evidence="2 3">
    <name type="scientific">Amborella trichopoda</name>
    <dbReference type="NCBI Taxonomy" id="13333"/>
    <lineage>
        <taxon>Eukaryota</taxon>
        <taxon>Viridiplantae</taxon>
        <taxon>Streptophyta</taxon>
        <taxon>Embryophyta</taxon>
        <taxon>Tracheophyta</taxon>
        <taxon>Spermatophyta</taxon>
        <taxon>Magnoliopsida</taxon>
        <taxon>Amborellales</taxon>
        <taxon>Amborellaceae</taxon>
        <taxon>Amborella</taxon>
    </lineage>
</organism>
<name>W1PKU9_AMBTC</name>
<dbReference type="Proteomes" id="UP000017836">
    <property type="component" value="Unassembled WGS sequence"/>
</dbReference>
<protein>
    <submittedName>
        <fullName evidence="2">Uncharacterized protein</fullName>
    </submittedName>
</protein>
<proteinExistence type="predicted"/>
<sequence>MISGRAPRVSVSIGRRLSYRGKAPMEEDGAGVSESVQGEFSHPSTRGAARLPGDAKGVGCDTPNLGDGSAFFYEGMVPPQVLFTDEEWRKQEREDPRYTRAGYDRGRAGGVPEWEHITIPRPLPSRLAPSFPTIHRWSYGVLASERIPSWLYYSLFLDTQAVGEDDGSLDLHVSGDAHFPWLKGSSLPQYEDRYRVVLNDIATLTDHGEGVMRELWTAYLDEG</sequence>
<evidence type="ECO:0000313" key="3">
    <source>
        <dbReference type="Proteomes" id="UP000017836"/>
    </source>
</evidence>
<dbReference type="HOGENOM" id="CLU_1241596_0_0_1"/>
<accession>W1PKU9</accession>
<dbReference type="Gramene" id="ERN10637">
    <property type="protein sequence ID" value="ERN10637"/>
    <property type="gene ID" value="AMTR_s00028p00194160"/>
</dbReference>
<reference evidence="3" key="1">
    <citation type="journal article" date="2013" name="Science">
        <title>The Amborella genome and the evolution of flowering plants.</title>
        <authorList>
            <consortium name="Amborella Genome Project"/>
        </authorList>
    </citation>
    <scope>NUCLEOTIDE SEQUENCE [LARGE SCALE GENOMIC DNA]</scope>
</reference>
<gene>
    <name evidence="2" type="ORF">AMTR_s00028p00194160</name>
</gene>
<dbReference type="AlphaFoldDB" id="W1PKU9"/>
<dbReference type="EMBL" id="KI392812">
    <property type="protein sequence ID" value="ERN10637.1"/>
    <property type="molecule type" value="Genomic_DNA"/>
</dbReference>
<evidence type="ECO:0000313" key="2">
    <source>
        <dbReference type="EMBL" id="ERN10637.1"/>
    </source>
</evidence>
<evidence type="ECO:0000256" key="1">
    <source>
        <dbReference type="SAM" id="MobiDB-lite"/>
    </source>
</evidence>
<feature type="compositionally biased region" description="Polar residues" evidence="1">
    <location>
        <begin position="34"/>
        <end position="44"/>
    </location>
</feature>
<feature type="region of interest" description="Disordered" evidence="1">
    <location>
        <begin position="22"/>
        <end position="55"/>
    </location>
</feature>
<keyword evidence="3" id="KW-1185">Reference proteome</keyword>